<accession>A0A0U5JJL3</accession>
<keyword evidence="2" id="KW-1185">Reference proteome</keyword>
<evidence type="ECO:0000313" key="1">
    <source>
        <dbReference type="EMBL" id="CUI17990.1"/>
    </source>
</evidence>
<gene>
    <name evidence="1" type="ORF">PNK_2394</name>
</gene>
<organism evidence="1 2">
    <name type="scientific">Candidatus Protochlamydia naegleriophila</name>
    <dbReference type="NCBI Taxonomy" id="389348"/>
    <lineage>
        <taxon>Bacteria</taxon>
        <taxon>Pseudomonadati</taxon>
        <taxon>Chlamydiota</taxon>
        <taxon>Chlamydiia</taxon>
        <taxon>Parachlamydiales</taxon>
        <taxon>Parachlamydiaceae</taxon>
        <taxon>Candidatus Protochlamydia</taxon>
    </lineage>
</organism>
<dbReference type="KEGG" id="pnl:PNK_2394"/>
<proteinExistence type="predicted"/>
<protein>
    <submittedName>
        <fullName evidence="1">Uncharacterized protein</fullName>
    </submittedName>
</protein>
<dbReference type="PATRIC" id="fig|389348.3.peg.2685"/>
<dbReference type="AlphaFoldDB" id="A0A0U5JJL3"/>
<dbReference type="InParanoid" id="A0A0U5JJL3"/>
<dbReference type="Proteomes" id="UP000069902">
    <property type="component" value="Chromosome cPNK"/>
</dbReference>
<reference evidence="2" key="1">
    <citation type="submission" date="2015-09" db="EMBL/GenBank/DDBJ databases">
        <authorList>
            <person name="Bertelli C."/>
        </authorList>
    </citation>
    <scope>NUCLEOTIDE SEQUENCE [LARGE SCALE GENOMIC DNA]</scope>
    <source>
        <strain evidence="2">KNic</strain>
    </source>
</reference>
<name>A0A0U5JJL3_9BACT</name>
<dbReference type="STRING" id="389348.PNK_2394"/>
<dbReference type="RefSeq" id="WP_059062237.1">
    <property type="nucleotide sequence ID" value="NZ_LN879502.1"/>
</dbReference>
<evidence type="ECO:0000313" key="2">
    <source>
        <dbReference type="Proteomes" id="UP000069902"/>
    </source>
</evidence>
<sequence length="123" mass="14348">MLIHLKSNNKKHLVDLVETRFMFYAPLSCQELHRIKIENIESNSLIFKEMHFNFPESFIELARSVKAPSDTLMTKNEKQLYKSILNLSNLCGLKKVITPTYIKKGLQAICLFYAFSPEQLPKR</sequence>
<dbReference type="EMBL" id="LN879502">
    <property type="protein sequence ID" value="CUI17990.1"/>
    <property type="molecule type" value="Genomic_DNA"/>
</dbReference>